<reference evidence="10 11" key="1">
    <citation type="submission" date="2014-06" db="EMBL/GenBank/DDBJ databases">
        <authorList>
            <person name="Swart Estienne"/>
        </authorList>
    </citation>
    <scope>NUCLEOTIDE SEQUENCE [LARGE SCALE GENOMIC DNA]</scope>
    <source>
        <strain evidence="10 11">130c</strain>
    </source>
</reference>
<keyword evidence="4 10" id="KW-0238">DNA-binding</keyword>
<feature type="region of interest" description="Disordered" evidence="7">
    <location>
        <begin position="15"/>
        <end position="34"/>
    </location>
</feature>
<dbReference type="FunFam" id="1.10.10.60:FF:000010">
    <property type="entry name" value="Transcriptional activator Myb isoform A"/>
    <property type="match status" value="1"/>
</dbReference>
<protein>
    <submittedName>
        <fullName evidence="10">Myb-like dna-binding</fullName>
    </submittedName>
</protein>
<keyword evidence="11" id="KW-1185">Reference proteome</keyword>
<evidence type="ECO:0000259" key="9">
    <source>
        <dbReference type="PROSITE" id="PS51294"/>
    </source>
</evidence>
<feature type="compositionally biased region" description="Polar residues" evidence="7">
    <location>
        <begin position="961"/>
        <end position="983"/>
    </location>
</feature>
<dbReference type="Gene3D" id="1.10.10.60">
    <property type="entry name" value="Homeodomain-like"/>
    <property type="match status" value="2"/>
</dbReference>
<feature type="domain" description="HTH myb-type" evidence="9">
    <location>
        <begin position="124"/>
        <end position="174"/>
    </location>
</feature>
<dbReference type="PROSITE" id="PS51294">
    <property type="entry name" value="HTH_MYB"/>
    <property type="match status" value="2"/>
</dbReference>
<dbReference type="InterPro" id="IPR001005">
    <property type="entry name" value="SANT/Myb"/>
</dbReference>
<feature type="region of interest" description="Disordered" evidence="7">
    <location>
        <begin position="705"/>
        <end position="739"/>
    </location>
</feature>
<evidence type="ECO:0000256" key="4">
    <source>
        <dbReference type="ARBA" id="ARBA00023125"/>
    </source>
</evidence>
<evidence type="ECO:0000256" key="1">
    <source>
        <dbReference type="ARBA" id="ARBA00004123"/>
    </source>
</evidence>
<dbReference type="PROSITE" id="PS50090">
    <property type="entry name" value="MYB_LIKE"/>
    <property type="match status" value="2"/>
</dbReference>
<dbReference type="GO" id="GO:0003677">
    <property type="term" value="F:DNA binding"/>
    <property type="evidence" value="ECO:0007669"/>
    <property type="project" value="UniProtKB-KW"/>
</dbReference>
<dbReference type="OrthoDB" id="2143914at2759"/>
<organism evidence="10 11">
    <name type="scientific">Stylonychia lemnae</name>
    <name type="common">Ciliate</name>
    <dbReference type="NCBI Taxonomy" id="5949"/>
    <lineage>
        <taxon>Eukaryota</taxon>
        <taxon>Sar</taxon>
        <taxon>Alveolata</taxon>
        <taxon>Ciliophora</taxon>
        <taxon>Intramacronucleata</taxon>
        <taxon>Spirotrichea</taxon>
        <taxon>Stichotrichia</taxon>
        <taxon>Sporadotrichida</taxon>
        <taxon>Oxytrichidae</taxon>
        <taxon>Stylonychinae</taxon>
        <taxon>Stylonychia</taxon>
    </lineage>
</organism>
<dbReference type="CDD" id="cd00167">
    <property type="entry name" value="SANT"/>
    <property type="match status" value="2"/>
</dbReference>
<dbReference type="SMART" id="SM00717">
    <property type="entry name" value="SANT"/>
    <property type="match status" value="2"/>
</dbReference>
<dbReference type="EMBL" id="CCKQ01017716">
    <property type="protein sequence ID" value="CDW89614.1"/>
    <property type="molecule type" value="Genomic_DNA"/>
</dbReference>
<keyword evidence="5" id="KW-0804">Transcription</keyword>
<keyword evidence="2" id="KW-0677">Repeat</keyword>
<dbReference type="GO" id="GO:0005634">
    <property type="term" value="C:nucleus"/>
    <property type="evidence" value="ECO:0007669"/>
    <property type="project" value="UniProtKB-SubCell"/>
</dbReference>
<feature type="region of interest" description="Disordered" evidence="7">
    <location>
        <begin position="47"/>
        <end position="66"/>
    </location>
</feature>
<proteinExistence type="predicted"/>
<dbReference type="InterPro" id="IPR009057">
    <property type="entry name" value="Homeodomain-like_sf"/>
</dbReference>
<gene>
    <name evidence="10" type="primary">Contig17968.g19096</name>
    <name evidence="10" type="ORF">STYLEM_18748</name>
</gene>
<comment type="subcellular location">
    <subcellularLocation>
        <location evidence="1">Nucleus</location>
    </subcellularLocation>
</comment>
<keyword evidence="6" id="KW-0539">Nucleus</keyword>
<dbReference type="PANTHER" id="PTHR47995:SF18">
    <property type="entry name" value="TRANSCRIPTION FACTOR MYB65"/>
    <property type="match status" value="1"/>
</dbReference>
<feature type="compositionally biased region" description="Low complexity" evidence="7">
    <location>
        <begin position="984"/>
        <end position="998"/>
    </location>
</feature>
<feature type="domain" description="HTH myb-type" evidence="9">
    <location>
        <begin position="62"/>
        <end position="123"/>
    </location>
</feature>
<dbReference type="InParanoid" id="A0A078B5B0"/>
<evidence type="ECO:0000256" key="7">
    <source>
        <dbReference type="SAM" id="MobiDB-lite"/>
    </source>
</evidence>
<accession>A0A078B5B0</accession>
<feature type="compositionally biased region" description="Low complexity" evidence="7">
    <location>
        <begin position="705"/>
        <end position="733"/>
    </location>
</feature>
<feature type="domain" description="Myb-like" evidence="8">
    <location>
        <begin position="120"/>
        <end position="170"/>
    </location>
</feature>
<dbReference type="Proteomes" id="UP000039865">
    <property type="component" value="Unassembled WGS sequence"/>
</dbReference>
<dbReference type="SUPFAM" id="SSF46689">
    <property type="entry name" value="Homeodomain-like"/>
    <property type="match status" value="1"/>
</dbReference>
<evidence type="ECO:0000256" key="6">
    <source>
        <dbReference type="ARBA" id="ARBA00023242"/>
    </source>
</evidence>
<dbReference type="InterPro" id="IPR017930">
    <property type="entry name" value="Myb_dom"/>
</dbReference>
<evidence type="ECO:0000313" key="11">
    <source>
        <dbReference type="Proteomes" id="UP000039865"/>
    </source>
</evidence>
<feature type="compositionally biased region" description="Basic residues" evidence="7">
    <location>
        <begin position="56"/>
        <end position="66"/>
    </location>
</feature>
<keyword evidence="3" id="KW-0805">Transcription regulation</keyword>
<evidence type="ECO:0000259" key="8">
    <source>
        <dbReference type="PROSITE" id="PS50090"/>
    </source>
</evidence>
<name>A0A078B5B0_STYLE</name>
<evidence type="ECO:0000313" key="10">
    <source>
        <dbReference type="EMBL" id="CDW89614.1"/>
    </source>
</evidence>
<evidence type="ECO:0000256" key="2">
    <source>
        <dbReference type="ARBA" id="ARBA00022737"/>
    </source>
</evidence>
<evidence type="ECO:0000256" key="3">
    <source>
        <dbReference type="ARBA" id="ARBA00023015"/>
    </source>
</evidence>
<dbReference type="PANTHER" id="PTHR47995">
    <property type="entry name" value="TRANSCRIPTION FACTOR MYB33-RELATED"/>
    <property type="match status" value="1"/>
</dbReference>
<sequence length="1023" mass="119001">MSVAPQTGKRVQKLLIKERKKDKQQAKQEEIKVGESELEIDESDYDFFSDNDEKKNQKKRKSKTTSRKLWIQSEDEAIEKLVEKYGTKRWTFIAQKLKEEFRISGRTGKQCRERWHNHLDPDIKKDPISPQEEKSIFEAHKRYGNKWAEIAKQLPGRSDNCIKNYYYSTLRKHLRRINKSLKQCQIAKRLGIKVKTLTAEYLYTLVRDKKVSYESIKEIEPKKFQDLEYTMKLIFNHDEELVPNSLTLGIQQQQSQIQINQIHQQQQRRSPRLTTKKRLNYAEQLSNLDNIQALITLIKQDKAENSLINGRKRRKLELQQQDSEIDTNRDYQDMNDMLSDEDSQERKIIIAQRGDGKRPIKRTPKMEIYSQQVEDKKEPTLKKRLKKKNFINPGGMISNLNNSNLQVSQQYSEQSMQDQSLQRKESISENGQIFLSTIKKYQQQQRAMTQEKLKQQTQVQLQLQHQQVSQSSQNSHHPQQIVQTLQIQNQSSSLSINHVNQDMEIKEKQQSLFYGINHLVLNEKQSSSGNSIRNQHSIAYKQVIQNNQDDPIFGNSGSIPIQHHYGFSYPQMSQTSQAFQPSYIITTQPQKQPSELHMDFQNSINFQHSQSQTMNPLRHQFSLNDRLITPQGTQYNIHIDSTTPQQIIFQFPEQRTIQSPMYHLPYNNKGYQLMRESPRVQLNFNNSGSMNTTFFGAHGLQNQVEQMQNQQQNQQQQQPSHQQQNQNVQNQQQAPEDRQYLQSQFKIDVQKSTFNPSNREKFKQQQQNFMQQNNITTINLNQESPDKKADQNQQSQSTADLKNIQMQMSTGGPSRKSFADVMKKKSTPLLNIESLQPEKINVPTYQQLQLSPQESISSQNFFTSNITPSHIMGVNGLMPFSQMSSSQTKQTPLNIFGGNIKIGNTLGLNDMRLTSQLSAQSPMNKNQQWVYHTGQPKLISPRPFVRAQDFGQGALHLGGQIQRSPNSGFSQYQKQQSSILTKPQQQVQQNQQHSQSNQLISDQKDNQIPTAHEKDQIESQNQQ</sequence>
<feature type="domain" description="Myb-like" evidence="8">
    <location>
        <begin position="62"/>
        <end position="119"/>
    </location>
</feature>
<feature type="region of interest" description="Disordered" evidence="7">
    <location>
        <begin position="957"/>
        <end position="1023"/>
    </location>
</feature>
<dbReference type="AlphaFoldDB" id="A0A078B5B0"/>
<dbReference type="Pfam" id="PF13921">
    <property type="entry name" value="Myb_DNA-bind_6"/>
    <property type="match status" value="1"/>
</dbReference>
<evidence type="ECO:0000256" key="5">
    <source>
        <dbReference type="ARBA" id="ARBA00023163"/>
    </source>
</evidence>